<accession>A0A8S4N411</accession>
<dbReference type="PANTHER" id="PTHR10491">
    <property type="entry name" value="DTDP-4-DEHYDRORHAMNOSE REDUCTASE"/>
    <property type="match status" value="1"/>
</dbReference>
<dbReference type="CDD" id="cd05254">
    <property type="entry name" value="dTDP_HR_like_SDR_e"/>
    <property type="match status" value="1"/>
</dbReference>
<dbReference type="OrthoDB" id="6274773at2759"/>
<evidence type="ECO:0000259" key="7">
    <source>
        <dbReference type="Pfam" id="PF04321"/>
    </source>
</evidence>
<reference evidence="8" key="1">
    <citation type="submission" date="2022-03" db="EMBL/GenBank/DDBJ databases">
        <authorList>
            <person name="Martin C."/>
        </authorList>
    </citation>
    <scope>NUCLEOTIDE SEQUENCE</scope>
</reference>
<dbReference type="InterPro" id="IPR000888">
    <property type="entry name" value="RmlC-like"/>
</dbReference>
<dbReference type="Proteomes" id="UP000749559">
    <property type="component" value="Unassembled WGS sequence"/>
</dbReference>
<gene>
    <name evidence="8" type="ORF">OFUS_LOCUS2560</name>
</gene>
<dbReference type="EMBL" id="CAIIXF020000001">
    <property type="protein sequence ID" value="CAH1775231.1"/>
    <property type="molecule type" value="Genomic_DNA"/>
</dbReference>
<dbReference type="InterPro" id="IPR011051">
    <property type="entry name" value="RmlC_Cupin_sf"/>
</dbReference>
<keyword evidence="9" id="KW-1185">Reference proteome</keyword>
<evidence type="ECO:0000256" key="3">
    <source>
        <dbReference type="ARBA" id="ARBA00021596"/>
    </source>
</evidence>
<dbReference type="CDD" id="cd00438">
    <property type="entry name" value="cupin_RmlC"/>
    <property type="match status" value="1"/>
</dbReference>
<evidence type="ECO:0000313" key="8">
    <source>
        <dbReference type="EMBL" id="CAH1775231.1"/>
    </source>
</evidence>
<evidence type="ECO:0000256" key="4">
    <source>
        <dbReference type="ARBA" id="ARBA00029977"/>
    </source>
</evidence>
<dbReference type="SUPFAM" id="SSF51735">
    <property type="entry name" value="NAD(P)-binding Rossmann-fold domains"/>
    <property type="match status" value="1"/>
</dbReference>
<evidence type="ECO:0000256" key="1">
    <source>
        <dbReference type="ARBA" id="ARBA00005224"/>
    </source>
</evidence>
<evidence type="ECO:0000256" key="2">
    <source>
        <dbReference type="ARBA" id="ARBA00008656"/>
    </source>
</evidence>
<dbReference type="InterPro" id="IPR014710">
    <property type="entry name" value="RmlC-like_jellyroll"/>
</dbReference>
<dbReference type="Pfam" id="PF04321">
    <property type="entry name" value="RmlD_sub_bind"/>
    <property type="match status" value="1"/>
</dbReference>
<protein>
    <recommendedName>
        <fullName evidence="3">Methionine adenosyltransferase 2 subunit beta</fullName>
    </recommendedName>
    <alternativeName>
        <fullName evidence="4">Methionine adenosyltransferase II beta</fullName>
    </alternativeName>
</protein>
<sequence>MNVIPLHVKDARIIDIQRFKDHRGFLEELYNCQKYPEDITSEFEVKQNTCSRSHQNVIRGLHISPYAKLLTCIQGAVYDVVVDLRPESPSYMQWAAAILTEDNLRQLYIPPNCGHGFLSLKENSTVVYCQGGFFHPSIDFGITPFDPVADVYWPIPKDASAIISEKDEKALPAKVEGGVLPKRTRVLIIGASGQVGGALKEAVAKRPDMVSIGTCGEHPQECLIPFDMEKAASDPSIIDTLFTACRPAIVCICAAFSWVDGNEKFPEKAKAINLTAVTKLTEAAKAIGAKTVFYSSDYVFDGATKQNGLASGMAEIYANSLGYSETDTANPLNNYGSYKLDAEKAVLATDPSALVLRISRVYGPEVQGKNFVFQLTNNIQAGKSLNCLTDEISCPTYNRDIAEATLELARKDLSGLFHCTGPQALSKLQWGIEVCKYFNLDSGKLNPIEGQQQGTANRPKVAVMSSQKLSAAIPDVKFHTISEALKDWQENPRGKLLNL</sequence>
<dbReference type="InterPro" id="IPR005913">
    <property type="entry name" value="dTDP_dehydrorham_reduct"/>
</dbReference>
<comment type="caution">
    <text evidence="8">The sequence shown here is derived from an EMBL/GenBank/DDBJ whole genome shotgun (WGS) entry which is preliminary data.</text>
</comment>
<name>A0A8S4N411_OWEFU</name>
<dbReference type="InterPro" id="IPR029903">
    <property type="entry name" value="RmlD-like-bd"/>
</dbReference>
<dbReference type="Pfam" id="PF00908">
    <property type="entry name" value="dTDP_sugar_isom"/>
    <property type="match status" value="1"/>
</dbReference>
<comment type="subunit">
    <text evidence="6">Heterotrimer; composed of a catalytic MAT2A homodimer that binds one regulatory MAT2B chain. Heterohexamer; composed of a central, catalytic MAT2A homotetramer flanked on either side by a regulatory MAT2B chain. NADP binding increases the affinity for MAT2A.</text>
</comment>
<dbReference type="SUPFAM" id="SSF51182">
    <property type="entry name" value="RmlC-like cupins"/>
    <property type="match status" value="1"/>
</dbReference>
<dbReference type="Gene3D" id="2.60.120.10">
    <property type="entry name" value="Jelly Rolls"/>
    <property type="match status" value="1"/>
</dbReference>
<evidence type="ECO:0000256" key="6">
    <source>
        <dbReference type="ARBA" id="ARBA00046786"/>
    </source>
</evidence>
<dbReference type="GO" id="GO:0008830">
    <property type="term" value="F:dTDP-4-dehydrorhamnose 3,5-epimerase activity"/>
    <property type="evidence" value="ECO:0007669"/>
    <property type="project" value="InterPro"/>
</dbReference>
<evidence type="ECO:0000256" key="5">
    <source>
        <dbReference type="ARBA" id="ARBA00045998"/>
    </source>
</evidence>
<evidence type="ECO:0000313" key="9">
    <source>
        <dbReference type="Proteomes" id="UP000749559"/>
    </source>
</evidence>
<dbReference type="AlphaFoldDB" id="A0A8S4N411"/>
<proteinExistence type="inferred from homology"/>
<organism evidence="8 9">
    <name type="scientific">Owenia fusiformis</name>
    <name type="common">Polychaete worm</name>
    <dbReference type="NCBI Taxonomy" id="6347"/>
    <lineage>
        <taxon>Eukaryota</taxon>
        <taxon>Metazoa</taxon>
        <taxon>Spiralia</taxon>
        <taxon>Lophotrochozoa</taxon>
        <taxon>Annelida</taxon>
        <taxon>Polychaeta</taxon>
        <taxon>Sedentaria</taxon>
        <taxon>Canalipalpata</taxon>
        <taxon>Sabellida</taxon>
        <taxon>Oweniida</taxon>
        <taxon>Oweniidae</taxon>
        <taxon>Owenia</taxon>
    </lineage>
</organism>
<dbReference type="InterPro" id="IPR036291">
    <property type="entry name" value="NAD(P)-bd_dom_sf"/>
</dbReference>
<comment type="function">
    <text evidence="5">Regulatory subunit of S-adenosylmethionine synthetase 2, an enzyme that catalyzes the formation of S-adenosylmethionine from methionine and ATP. Regulates MAT2A catalytic activity by changing its kinetic properties, increasing its affinity for L-methionine. Can bind NADP (in vitro).</text>
</comment>
<comment type="pathway">
    <text evidence="1">Amino-acid biosynthesis; S-adenosyl-L-methionine biosynthesis; S-adenosyl-L-methionine from L-methionine: step 1/1.</text>
</comment>
<feature type="domain" description="RmlD-like substrate binding" evidence="7">
    <location>
        <begin position="185"/>
        <end position="473"/>
    </location>
</feature>
<comment type="similarity">
    <text evidence="2">Belongs to the dTDP-4-dehydrorhamnose reductase family. MAT2B subfamily.</text>
</comment>
<dbReference type="PANTHER" id="PTHR10491:SF4">
    <property type="entry name" value="METHIONINE ADENOSYLTRANSFERASE 2 SUBUNIT BETA"/>
    <property type="match status" value="1"/>
</dbReference>
<dbReference type="Gene3D" id="3.40.50.720">
    <property type="entry name" value="NAD(P)-binding Rossmann-like Domain"/>
    <property type="match status" value="1"/>
</dbReference>